<dbReference type="Gene3D" id="1.10.8.60">
    <property type="match status" value="1"/>
</dbReference>
<evidence type="ECO:0000313" key="9">
    <source>
        <dbReference type="RefSeq" id="XP_026190152.1"/>
    </source>
</evidence>
<evidence type="ECO:0000256" key="4">
    <source>
        <dbReference type="ARBA" id="ARBA00023125"/>
    </source>
</evidence>
<keyword evidence="5 6" id="KW-0539">Nucleus</keyword>
<dbReference type="CDD" id="cd00009">
    <property type="entry name" value="AAA"/>
    <property type="match status" value="1"/>
</dbReference>
<dbReference type="SMART" id="SM00382">
    <property type="entry name" value="AAA"/>
    <property type="match status" value="1"/>
</dbReference>
<evidence type="ECO:0000256" key="1">
    <source>
        <dbReference type="ARBA" id="ARBA00004123"/>
    </source>
</evidence>
<protein>
    <recommendedName>
        <fullName evidence="6">Origin recognition complex subunit 1</fullName>
    </recommendedName>
</protein>
<dbReference type="InterPro" id="IPR003959">
    <property type="entry name" value="ATPase_AAA_core"/>
</dbReference>
<proteinExistence type="inferred from homology"/>
<dbReference type="PANTHER" id="PTHR10763">
    <property type="entry name" value="CELL DIVISION CONTROL PROTEIN 6-RELATED"/>
    <property type="match status" value="1"/>
</dbReference>
<dbReference type="GO" id="GO:0033314">
    <property type="term" value="P:mitotic DNA replication checkpoint signaling"/>
    <property type="evidence" value="ECO:0007669"/>
    <property type="project" value="TreeGrafter"/>
</dbReference>
<dbReference type="PANTHER" id="PTHR10763:SF23">
    <property type="entry name" value="ORIGIN RECOGNITION COMPLEX SUBUNIT 1"/>
    <property type="match status" value="1"/>
</dbReference>
<accession>A0A6P6RRI7</accession>
<dbReference type="Pfam" id="PF00004">
    <property type="entry name" value="AAA"/>
    <property type="match status" value="1"/>
</dbReference>
<reference evidence="9" key="1">
    <citation type="submission" date="2025-08" db="UniProtKB">
        <authorList>
            <consortium name="RefSeq"/>
        </authorList>
    </citation>
    <scope>IDENTIFICATION</scope>
</reference>
<evidence type="ECO:0000259" key="7">
    <source>
        <dbReference type="SMART" id="SM00382"/>
    </source>
</evidence>
<dbReference type="GeneID" id="34623605"/>
<dbReference type="GO" id="GO:0003688">
    <property type="term" value="F:DNA replication origin binding"/>
    <property type="evidence" value="ECO:0007669"/>
    <property type="project" value="TreeGrafter"/>
</dbReference>
<comment type="function">
    <text evidence="6">Component of the origin recognition complex (ORC) that binds origins of replication. DNA-binding is ATP-dependent, however specific DNA sequences that define origins of replication have not been identified so far. ORC is required to assemble the pre-replication complex necessary to initiate DNA replication.</text>
</comment>
<dbReference type="GO" id="GO:0005524">
    <property type="term" value="F:ATP binding"/>
    <property type="evidence" value="ECO:0007669"/>
    <property type="project" value="UniProtKB-KW"/>
</dbReference>
<dbReference type="AlphaFoldDB" id="A0A6P6RRI7"/>
<feature type="domain" description="AAA+ ATPase" evidence="7">
    <location>
        <begin position="47"/>
        <end position="221"/>
    </location>
</feature>
<dbReference type="GO" id="GO:0016887">
    <property type="term" value="F:ATP hydrolysis activity"/>
    <property type="evidence" value="ECO:0007669"/>
    <property type="project" value="InterPro"/>
</dbReference>
<evidence type="ECO:0000256" key="3">
    <source>
        <dbReference type="ARBA" id="ARBA00022705"/>
    </source>
</evidence>
<dbReference type="InterPro" id="IPR003593">
    <property type="entry name" value="AAA+_ATPase"/>
</dbReference>
<keyword evidence="8" id="KW-1185">Reference proteome</keyword>
<comment type="subunit">
    <text evidence="6">ORC is composed of six subunits.</text>
</comment>
<gene>
    <name evidence="9" type="primary">LOC34623605</name>
</gene>
<dbReference type="InterPro" id="IPR054425">
    <property type="entry name" value="Cdc6_ORC1-like_ATPase_lid"/>
</dbReference>
<name>A0A6P6RRI7_9EIME</name>
<dbReference type="InterPro" id="IPR050311">
    <property type="entry name" value="ORC1/CDC6"/>
</dbReference>
<evidence type="ECO:0000256" key="5">
    <source>
        <dbReference type="ARBA" id="ARBA00023242"/>
    </source>
</evidence>
<evidence type="ECO:0000256" key="2">
    <source>
        <dbReference type="ARBA" id="ARBA00008398"/>
    </source>
</evidence>
<evidence type="ECO:0000313" key="8">
    <source>
        <dbReference type="Proteomes" id="UP000515125"/>
    </source>
</evidence>
<organism evidence="8 9">
    <name type="scientific">Cyclospora cayetanensis</name>
    <dbReference type="NCBI Taxonomy" id="88456"/>
    <lineage>
        <taxon>Eukaryota</taxon>
        <taxon>Sar</taxon>
        <taxon>Alveolata</taxon>
        <taxon>Apicomplexa</taxon>
        <taxon>Conoidasida</taxon>
        <taxon>Coccidia</taxon>
        <taxon>Eucoccidiorida</taxon>
        <taxon>Eimeriorina</taxon>
        <taxon>Eimeriidae</taxon>
        <taxon>Cyclospora</taxon>
    </lineage>
</organism>
<sequence>MNYGLTPVQRAIRRLQLDSVPATLPCRMAEFQKVRQTILTGIKQQQGGELLYISGLPGTGKTATVQSVLRSLQRDVQKQVIPPFTCIELNAMRLQHPDMVFVALYKQLFGCKPHSTQHAFAELDRTFTGEAHSEARGQWDDFRKRRLKASKTRNDKLPIVLVVDEVDCLVSVKQRVLYTLFDWPFCPASRLVLIAIANTIDLPEKILNSRCASRIGFGRLTFNPYTSEQIEGIIVERLQDCRDLFADAAIKVCARKIANFYGDIRRALQVLRRALESLPSGRKIHPADINSAANDLFDSPLKDSISCLPRGMKYDEASPLARLGLLLYCLLRQQRHLDCGVPLRSLVAAYQTLLDVGKGSLTGADQLPAGENRHIVDFEDIKAMLDSLAGMRVIEVYLHLPRIDTQSPAATADKKNRPTVHTAGGIKALLVDPIIDEAGGDTEVAIIAPVDELVSVFLRDEDLEGLPL</sequence>
<dbReference type="InterPro" id="IPR027417">
    <property type="entry name" value="P-loop_NTPase"/>
</dbReference>
<dbReference type="Gene3D" id="3.40.50.300">
    <property type="entry name" value="P-loop containing nucleotide triphosphate hydrolases"/>
    <property type="match status" value="1"/>
</dbReference>
<keyword evidence="3 6" id="KW-0235">DNA replication</keyword>
<dbReference type="GO" id="GO:0005664">
    <property type="term" value="C:nuclear origin of replication recognition complex"/>
    <property type="evidence" value="ECO:0007669"/>
    <property type="project" value="TreeGrafter"/>
</dbReference>
<keyword evidence="6" id="KW-0067">ATP-binding</keyword>
<comment type="similarity">
    <text evidence="2 6">Belongs to the ORC1 family.</text>
</comment>
<dbReference type="Proteomes" id="UP000515125">
    <property type="component" value="Unplaced"/>
</dbReference>
<dbReference type="GO" id="GO:0006270">
    <property type="term" value="P:DNA replication initiation"/>
    <property type="evidence" value="ECO:0007669"/>
    <property type="project" value="TreeGrafter"/>
</dbReference>
<keyword evidence="6" id="KW-0547">Nucleotide-binding</keyword>
<dbReference type="SUPFAM" id="SSF52540">
    <property type="entry name" value="P-loop containing nucleoside triphosphate hydrolases"/>
    <property type="match status" value="1"/>
</dbReference>
<dbReference type="Pfam" id="PF22606">
    <property type="entry name" value="Cdc6-ORC-like_ATPase_lid"/>
    <property type="match status" value="1"/>
</dbReference>
<comment type="subcellular location">
    <subcellularLocation>
        <location evidence="1 6">Nucleus</location>
    </subcellularLocation>
</comment>
<evidence type="ECO:0000256" key="6">
    <source>
        <dbReference type="RuleBase" id="RU365058"/>
    </source>
</evidence>
<dbReference type="RefSeq" id="XP_026190152.1">
    <property type="nucleotide sequence ID" value="XM_026334367.1"/>
</dbReference>
<dbReference type="OrthoDB" id="340077at2759"/>
<keyword evidence="4 6" id="KW-0238">DNA-binding</keyword>